<accession>A0A182NEA0</accession>
<organism evidence="2 3">
    <name type="scientific">Anopheles dirus</name>
    <dbReference type="NCBI Taxonomy" id="7168"/>
    <lineage>
        <taxon>Eukaryota</taxon>
        <taxon>Metazoa</taxon>
        <taxon>Ecdysozoa</taxon>
        <taxon>Arthropoda</taxon>
        <taxon>Hexapoda</taxon>
        <taxon>Insecta</taxon>
        <taxon>Pterygota</taxon>
        <taxon>Neoptera</taxon>
        <taxon>Endopterygota</taxon>
        <taxon>Diptera</taxon>
        <taxon>Nematocera</taxon>
        <taxon>Culicoidea</taxon>
        <taxon>Culicidae</taxon>
        <taxon>Anophelinae</taxon>
        <taxon>Anopheles</taxon>
    </lineage>
</organism>
<reference evidence="3" key="1">
    <citation type="submission" date="2013-03" db="EMBL/GenBank/DDBJ databases">
        <title>The Genome Sequence of Anopheles dirus WRAIR2.</title>
        <authorList>
            <consortium name="The Broad Institute Genomics Platform"/>
            <person name="Neafsey D.E."/>
            <person name="Walton C."/>
            <person name="Walker B."/>
            <person name="Young S.K."/>
            <person name="Zeng Q."/>
            <person name="Gargeya S."/>
            <person name="Fitzgerald M."/>
            <person name="Haas B."/>
            <person name="Abouelleil A."/>
            <person name="Allen A.W."/>
            <person name="Alvarado L."/>
            <person name="Arachchi H.M."/>
            <person name="Berlin A.M."/>
            <person name="Chapman S.B."/>
            <person name="Gainer-Dewar J."/>
            <person name="Goldberg J."/>
            <person name="Griggs A."/>
            <person name="Gujja S."/>
            <person name="Hansen M."/>
            <person name="Howarth C."/>
            <person name="Imamovic A."/>
            <person name="Ireland A."/>
            <person name="Larimer J."/>
            <person name="McCowan C."/>
            <person name="Murphy C."/>
            <person name="Pearson M."/>
            <person name="Poon T.W."/>
            <person name="Priest M."/>
            <person name="Roberts A."/>
            <person name="Saif S."/>
            <person name="Shea T."/>
            <person name="Sisk P."/>
            <person name="Sykes S."/>
            <person name="Wortman J."/>
            <person name="Nusbaum C."/>
            <person name="Birren B."/>
        </authorList>
    </citation>
    <scope>NUCLEOTIDE SEQUENCE [LARGE SCALE GENOMIC DNA]</scope>
    <source>
        <strain evidence="3">WRAIR2</strain>
    </source>
</reference>
<keyword evidence="3" id="KW-1185">Reference proteome</keyword>
<dbReference type="EnsemblMetazoa" id="ADIR005964-RA">
    <property type="protein sequence ID" value="ADIR005964-PA"/>
    <property type="gene ID" value="ADIR005964"/>
</dbReference>
<reference evidence="2" key="2">
    <citation type="submission" date="2020-05" db="UniProtKB">
        <authorList>
            <consortium name="EnsemblMetazoa"/>
        </authorList>
    </citation>
    <scope>IDENTIFICATION</scope>
    <source>
        <strain evidence="2">WRAIR2</strain>
    </source>
</reference>
<dbReference type="VEuPathDB" id="VectorBase:ADIR005964"/>
<proteinExistence type="predicted"/>
<protein>
    <submittedName>
        <fullName evidence="2">Uncharacterized protein</fullName>
    </submittedName>
</protein>
<feature type="region of interest" description="Disordered" evidence="1">
    <location>
        <begin position="43"/>
        <end position="65"/>
    </location>
</feature>
<name>A0A182NEA0_9DIPT</name>
<dbReference type="AlphaFoldDB" id="A0A182NEA0"/>
<feature type="compositionally biased region" description="Polar residues" evidence="1">
    <location>
        <begin position="55"/>
        <end position="65"/>
    </location>
</feature>
<dbReference type="Proteomes" id="UP000075884">
    <property type="component" value="Unassembled WGS sequence"/>
</dbReference>
<sequence>MHGLPSTSGVLSFAASQSNCNGQCVSIGSTEFHLDSGNHQFASVSVAEQTRRKSSPSTQRHSSRK</sequence>
<evidence type="ECO:0000313" key="3">
    <source>
        <dbReference type="Proteomes" id="UP000075884"/>
    </source>
</evidence>
<evidence type="ECO:0000256" key="1">
    <source>
        <dbReference type="SAM" id="MobiDB-lite"/>
    </source>
</evidence>
<evidence type="ECO:0000313" key="2">
    <source>
        <dbReference type="EnsemblMetazoa" id="ADIR005964-PA"/>
    </source>
</evidence>